<sequence length="267" mass="30634">MSKLTVRPINTGYVPTYPKQYHYHHSVFKYRPNISEEKVPLPVFTFLIEGGPELILVDTGMAWTERANEYHHPGSYQPEGFAIHEQLAKIGYRCEDIGKVIFTHLHWDHMFYMEKFTRAQFIASRAEYEFALDPIPLYYKSYEHPALGIRRPFEGLKFDLVDGETEIVPGVRVFPTPGHSPGHQSVEVDTKDGGYILAGDSIFILANLEPVPEMHYPITPPGRFADIIACWKSIELQKNRAKRLDLILPCHEPAIEERVKQTPVFGL</sequence>
<accession>A0A4R1SDM2</accession>
<evidence type="ECO:0000256" key="5">
    <source>
        <dbReference type="ARBA" id="ARBA00022833"/>
    </source>
</evidence>
<proteinExistence type="inferred from homology"/>
<keyword evidence="3" id="KW-0479">Metal-binding</keyword>
<dbReference type="PANTHER" id="PTHR42978:SF7">
    <property type="entry name" value="METALLO-HYDROLASE RV2300C-RELATED"/>
    <property type="match status" value="1"/>
</dbReference>
<dbReference type="OrthoDB" id="9761531at2"/>
<feature type="domain" description="Metallo-beta-lactamase" evidence="6">
    <location>
        <begin position="42"/>
        <end position="251"/>
    </location>
</feature>
<evidence type="ECO:0000256" key="3">
    <source>
        <dbReference type="ARBA" id="ARBA00022723"/>
    </source>
</evidence>
<dbReference type="EMBL" id="SLUN01000001">
    <property type="protein sequence ID" value="TCL76742.1"/>
    <property type="molecule type" value="Genomic_DNA"/>
</dbReference>
<gene>
    <name evidence="7" type="ORF">EDC14_100122</name>
</gene>
<dbReference type="GO" id="GO:0046872">
    <property type="term" value="F:metal ion binding"/>
    <property type="evidence" value="ECO:0007669"/>
    <property type="project" value="UniProtKB-KW"/>
</dbReference>
<dbReference type="SMART" id="SM00849">
    <property type="entry name" value="Lactamase_B"/>
    <property type="match status" value="1"/>
</dbReference>
<dbReference type="GO" id="GO:0016787">
    <property type="term" value="F:hydrolase activity"/>
    <property type="evidence" value="ECO:0007669"/>
    <property type="project" value="UniProtKB-KW"/>
</dbReference>
<protein>
    <submittedName>
        <fullName evidence="7">Glyoxylase-like metal-dependent hydrolase (Beta-lactamase superfamily II)</fullName>
    </submittedName>
</protein>
<keyword evidence="5" id="KW-0862">Zinc</keyword>
<dbReference type="SUPFAM" id="SSF56281">
    <property type="entry name" value="Metallo-hydrolase/oxidoreductase"/>
    <property type="match status" value="1"/>
</dbReference>
<reference evidence="7 8" key="1">
    <citation type="submission" date="2019-03" db="EMBL/GenBank/DDBJ databases">
        <title>Genomic Encyclopedia of Type Strains, Phase IV (KMG-IV): sequencing the most valuable type-strain genomes for metagenomic binning, comparative biology and taxonomic classification.</title>
        <authorList>
            <person name="Goeker M."/>
        </authorList>
    </citation>
    <scope>NUCLEOTIDE SEQUENCE [LARGE SCALE GENOMIC DNA]</scope>
    <source>
        <strain evidence="7 8">LX-B</strain>
    </source>
</reference>
<dbReference type="InterPro" id="IPR036866">
    <property type="entry name" value="RibonucZ/Hydroxyglut_hydro"/>
</dbReference>
<evidence type="ECO:0000256" key="2">
    <source>
        <dbReference type="ARBA" id="ARBA00007749"/>
    </source>
</evidence>
<comment type="similarity">
    <text evidence="2">Belongs to the metallo-beta-lactamase superfamily.</text>
</comment>
<dbReference type="InterPro" id="IPR051013">
    <property type="entry name" value="MBL_superfamily_lactonases"/>
</dbReference>
<evidence type="ECO:0000259" key="6">
    <source>
        <dbReference type="SMART" id="SM00849"/>
    </source>
</evidence>
<dbReference type="CDD" id="cd07729">
    <property type="entry name" value="AHL_lactonase_MBL-fold"/>
    <property type="match status" value="1"/>
</dbReference>
<comment type="caution">
    <text evidence="7">The sequence shown here is derived from an EMBL/GenBank/DDBJ whole genome shotgun (WGS) entry which is preliminary data.</text>
</comment>
<evidence type="ECO:0000313" key="8">
    <source>
        <dbReference type="Proteomes" id="UP000295008"/>
    </source>
</evidence>
<keyword evidence="4 7" id="KW-0378">Hydrolase</keyword>
<dbReference type="Gene3D" id="3.60.15.10">
    <property type="entry name" value="Ribonuclease Z/Hydroxyacylglutathione hydrolase-like"/>
    <property type="match status" value="1"/>
</dbReference>
<evidence type="ECO:0000256" key="4">
    <source>
        <dbReference type="ARBA" id="ARBA00022801"/>
    </source>
</evidence>
<comment type="cofactor">
    <cofactor evidence="1">
        <name>Zn(2+)</name>
        <dbReference type="ChEBI" id="CHEBI:29105"/>
    </cofactor>
</comment>
<dbReference type="PANTHER" id="PTHR42978">
    <property type="entry name" value="QUORUM-QUENCHING LACTONASE YTNP-RELATED-RELATED"/>
    <property type="match status" value="1"/>
</dbReference>
<dbReference type="InterPro" id="IPR001279">
    <property type="entry name" value="Metallo-B-lactamas"/>
</dbReference>
<evidence type="ECO:0000256" key="1">
    <source>
        <dbReference type="ARBA" id="ARBA00001947"/>
    </source>
</evidence>
<evidence type="ECO:0000313" key="7">
    <source>
        <dbReference type="EMBL" id="TCL76742.1"/>
    </source>
</evidence>
<organism evidence="7 8">
    <name type="scientific">Hydrogenispora ethanolica</name>
    <dbReference type="NCBI Taxonomy" id="1082276"/>
    <lineage>
        <taxon>Bacteria</taxon>
        <taxon>Bacillati</taxon>
        <taxon>Bacillota</taxon>
        <taxon>Hydrogenispora</taxon>
    </lineage>
</organism>
<dbReference type="Proteomes" id="UP000295008">
    <property type="component" value="Unassembled WGS sequence"/>
</dbReference>
<dbReference type="Pfam" id="PF00753">
    <property type="entry name" value="Lactamase_B"/>
    <property type="match status" value="1"/>
</dbReference>
<name>A0A4R1SDM2_HYDET</name>
<dbReference type="RefSeq" id="WP_132012147.1">
    <property type="nucleotide sequence ID" value="NZ_SLUN01000001.1"/>
</dbReference>
<dbReference type="AlphaFoldDB" id="A0A4R1SDM2"/>
<keyword evidence="8" id="KW-1185">Reference proteome</keyword>